<dbReference type="PANTHER" id="PTHR11581:SF0">
    <property type="entry name" value="SMALL RIBOSOMAL SUBUNIT PROTEIN ES4"/>
    <property type="match status" value="1"/>
</dbReference>
<dbReference type="PANTHER" id="PTHR11581">
    <property type="entry name" value="30S/40S RIBOSOMAL PROTEIN S4"/>
    <property type="match status" value="1"/>
</dbReference>
<evidence type="ECO:0000256" key="8">
    <source>
        <dbReference type="PROSITE-ProRule" id="PRU00182"/>
    </source>
</evidence>
<evidence type="ECO:0000256" key="1">
    <source>
        <dbReference type="ARBA" id="ARBA00007500"/>
    </source>
</evidence>
<evidence type="ECO:0000256" key="6">
    <source>
        <dbReference type="ARBA" id="ARBA00035272"/>
    </source>
</evidence>
<dbReference type="InterPro" id="IPR018199">
    <property type="entry name" value="Ribosomal_eS4_N_CS"/>
</dbReference>
<dbReference type="SMART" id="SM00363">
    <property type="entry name" value="S4"/>
    <property type="match status" value="1"/>
</dbReference>
<dbReference type="InterPro" id="IPR013845">
    <property type="entry name" value="Ribosomal_eS4_central_region"/>
</dbReference>
<keyword evidence="2 8" id="KW-0699">rRNA-binding</keyword>
<keyword evidence="5 7" id="KW-0687">Ribonucleoprotein</keyword>
<dbReference type="Pfam" id="PF00900">
    <property type="entry name" value="Ribosomal_S4e"/>
    <property type="match status" value="1"/>
</dbReference>
<dbReference type="CDD" id="cd06087">
    <property type="entry name" value="KOW_RPS4"/>
    <property type="match status" value="1"/>
</dbReference>
<dbReference type="PROSITE" id="PS50889">
    <property type="entry name" value="S4"/>
    <property type="match status" value="1"/>
</dbReference>
<dbReference type="InterPro" id="IPR041982">
    <property type="entry name" value="Ribosomal_eS4_KOW"/>
</dbReference>
<evidence type="ECO:0000313" key="10">
    <source>
        <dbReference type="EMBL" id="HHR96598.1"/>
    </source>
</evidence>
<dbReference type="Pfam" id="PF01479">
    <property type="entry name" value="S4"/>
    <property type="match status" value="1"/>
</dbReference>
<evidence type="ECO:0000256" key="3">
    <source>
        <dbReference type="ARBA" id="ARBA00022884"/>
    </source>
</evidence>
<keyword evidence="3 7" id="KW-0694">RNA-binding</keyword>
<comment type="caution">
    <text evidence="10">The sequence shown here is derived from an EMBL/GenBank/DDBJ whole genome shotgun (WGS) entry which is preliminary data.</text>
</comment>
<dbReference type="FunFam" id="3.10.290.10:FF:000002">
    <property type="entry name" value="40S ribosomal protein S4"/>
    <property type="match status" value="1"/>
</dbReference>
<evidence type="ECO:0000259" key="9">
    <source>
        <dbReference type="SMART" id="SM00363"/>
    </source>
</evidence>
<dbReference type="InterPro" id="IPR038237">
    <property type="entry name" value="Ribosomal_eS4_central_sf"/>
</dbReference>
<dbReference type="EMBL" id="DRUB01000139">
    <property type="protein sequence ID" value="HHR96598.1"/>
    <property type="molecule type" value="Genomic_DNA"/>
</dbReference>
<feature type="domain" description="RNA-binding S4" evidence="9">
    <location>
        <begin position="45"/>
        <end position="108"/>
    </location>
</feature>
<dbReference type="Pfam" id="PF08071">
    <property type="entry name" value="RS4NT"/>
    <property type="match status" value="1"/>
</dbReference>
<dbReference type="InterPro" id="IPR013843">
    <property type="entry name" value="Ribosomal_eS4_N"/>
</dbReference>
<dbReference type="PIRSF" id="PIRSF002116">
    <property type="entry name" value="Ribosomal_S4"/>
    <property type="match status" value="1"/>
</dbReference>
<dbReference type="PROSITE" id="PS00528">
    <property type="entry name" value="RIBOSOMAL_S4E"/>
    <property type="match status" value="1"/>
</dbReference>
<dbReference type="GO" id="GO:0022627">
    <property type="term" value="C:cytosolic small ribosomal subunit"/>
    <property type="evidence" value="ECO:0007669"/>
    <property type="project" value="TreeGrafter"/>
</dbReference>
<dbReference type="CDD" id="cd00165">
    <property type="entry name" value="S4"/>
    <property type="match status" value="1"/>
</dbReference>
<proteinExistence type="inferred from homology"/>
<dbReference type="HAMAP" id="MF_00485">
    <property type="entry name" value="Ribosomal_eS4"/>
    <property type="match status" value="1"/>
</dbReference>
<dbReference type="GO" id="GO:0019843">
    <property type="term" value="F:rRNA binding"/>
    <property type="evidence" value="ECO:0007669"/>
    <property type="project" value="UniProtKB-KW"/>
</dbReference>
<organism evidence="10">
    <name type="scientific">Ignisphaera aggregans</name>
    <dbReference type="NCBI Taxonomy" id="334771"/>
    <lineage>
        <taxon>Archaea</taxon>
        <taxon>Thermoproteota</taxon>
        <taxon>Thermoprotei</taxon>
        <taxon>Desulfurococcales</taxon>
        <taxon>Desulfurococcaceae</taxon>
        <taxon>Ignisphaera</taxon>
    </lineage>
</organism>
<dbReference type="Gene3D" id="2.40.50.740">
    <property type="match status" value="1"/>
</dbReference>
<dbReference type="SUPFAM" id="SSF55174">
    <property type="entry name" value="Alpha-L RNA-binding motif"/>
    <property type="match status" value="1"/>
</dbReference>
<evidence type="ECO:0000256" key="4">
    <source>
        <dbReference type="ARBA" id="ARBA00022980"/>
    </source>
</evidence>
<keyword evidence="4 7" id="KW-0689">Ribosomal protein</keyword>
<name>A0A7C5YZV2_9CREN</name>
<protein>
    <recommendedName>
        <fullName evidence="6 7">Small ribosomal subunit protein eS4</fullName>
    </recommendedName>
</protein>
<dbReference type="Gene3D" id="3.10.290.10">
    <property type="entry name" value="RNA-binding S4 domain"/>
    <property type="match status" value="1"/>
</dbReference>
<evidence type="ECO:0000256" key="2">
    <source>
        <dbReference type="ARBA" id="ARBA00022730"/>
    </source>
</evidence>
<reference evidence="10" key="1">
    <citation type="journal article" date="2020" name="mSystems">
        <title>Genome- and Community-Level Interaction Insights into Carbon Utilization and Element Cycling Functions of Hydrothermarchaeota in Hydrothermal Sediment.</title>
        <authorList>
            <person name="Zhou Z."/>
            <person name="Liu Y."/>
            <person name="Xu W."/>
            <person name="Pan J."/>
            <person name="Luo Z.H."/>
            <person name="Li M."/>
        </authorList>
    </citation>
    <scope>NUCLEOTIDE SEQUENCE [LARGE SCALE GENOMIC DNA]</scope>
    <source>
        <strain evidence="10">SpSt-1</strain>
    </source>
</reference>
<sequence length="253" mass="29017">MAKMGNSRHLKRLAAPIFWPILRKEYKWVVKPSPGPHPIDRCIPLLLFVRDVIGVAKNSKEAKRIIFDGKIFVDDVVRRDYKFPVGLMDVVSIPEIDLYLRVVPYVGKHLWYVNISKEESKLKLVRIENKVTVKDGNIQLNLHDGRNILIKVKDPKNPVEVSSYKTLDSILIELPSQNILQHIPLDIGKFAIVIDGKNVGRFGKIINIERYEGKKRRHALVAIEDVNGHRFQTILDYVMVVGDDKPVIKVYEG</sequence>
<dbReference type="InterPro" id="IPR002942">
    <property type="entry name" value="S4_RNA-bd"/>
</dbReference>
<evidence type="ECO:0000256" key="7">
    <source>
        <dbReference type="HAMAP-Rule" id="MF_00485"/>
    </source>
</evidence>
<accession>A0A7C5YZV2</accession>
<gene>
    <name evidence="7" type="primary">rps4e</name>
    <name evidence="10" type="ORF">ENL47_07290</name>
</gene>
<dbReference type="AlphaFoldDB" id="A0A7C5YZV2"/>
<comment type="similarity">
    <text evidence="1 7">Belongs to the eukaryotic ribosomal protein eS4 family.</text>
</comment>
<dbReference type="InterPro" id="IPR036986">
    <property type="entry name" value="S4_RNA-bd_sf"/>
</dbReference>
<dbReference type="Gene3D" id="2.30.30.30">
    <property type="match status" value="1"/>
</dbReference>
<dbReference type="GO" id="GO:0003735">
    <property type="term" value="F:structural constituent of ribosome"/>
    <property type="evidence" value="ECO:0007669"/>
    <property type="project" value="InterPro"/>
</dbReference>
<dbReference type="GO" id="GO:0006412">
    <property type="term" value="P:translation"/>
    <property type="evidence" value="ECO:0007669"/>
    <property type="project" value="UniProtKB-UniRule"/>
</dbReference>
<evidence type="ECO:0000256" key="5">
    <source>
        <dbReference type="ARBA" id="ARBA00023274"/>
    </source>
</evidence>
<dbReference type="InterPro" id="IPR000876">
    <property type="entry name" value="Ribosomal_eS4"/>
</dbReference>
<dbReference type="NCBIfam" id="NF003312">
    <property type="entry name" value="PRK04313.1"/>
    <property type="match status" value="1"/>
</dbReference>
<dbReference type="InterPro" id="IPR014722">
    <property type="entry name" value="Rib_uL2_dom2"/>
</dbReference>